<dbReference type="GO" id="GO:0005524">
    <property type="term" value="F:ATP binding"/>
    <property type="evidence" value="ECO:0007669"/>
    <property type="project" value="UniProtKB-KW"/>
</dbReference>
<dbReference type="OMA" id="THATHRM"/>
<dbReference type="FunFam" id="3.40.50.300:FF:000630">
    <property type="entry name" value="ATP-binding cassette (ABC) transporter, putative"/>
    <property type="match status" value="1"/>
</dbReference>
<dbReference type="InterPro" id="IPR036640">
    <property type="entry name" value="ABC1_TM_sf"/>
</dbReference>
<evidence type="ECO:0000259" key="12">
    <source>
        <dbReference type="PROSITE" id="PS50929"/>
    </source>
</evidence>
<dbReference type="SUPFAM" id="SSF90123">
    <property type="entry name" value="ABC transporter transmembrane region"/>
    <property type="match status" value="2"/>
</dbReference>
<dbReference type="SUPFAM" id="SSF52540">
    <property type="entry name" value="P-loop containing nucleoside triphosphate hydrolases"/>
    <property type="match status" value="2"/>
</dbReference>
<dbReference type="SMART" id="SM00382">
    <property type="entry name" value="AAA"/>
    <property type="match status" value="2"/>
</dbReference>
<feature type="transmembrane region" description="Helical" evidence="10">
    <location>
        <begin position="945"/>
        <end position="963"/>
    </location>
</feature>
<dbReference type="PROSITE" id="PS00211">
    <property type="entry name" value="ABC_TRANSPORTER_1"/>
    <property type="match status" value="2"/>
</dbReference>
<dbReference type="FunFam" id="1.20.1560.10:FF:000013">
    <property type="entry name" value="ABC transporter C family member 2"/>
    <property type="match status" value="1"/>
</dbReference>
<dbReference type="CDD" id="cd03250">
    <property type="entry name" value="ABCC_MRP_domain1"/>
    <property type="match status" value="1"/>
</dbReference>
<dbReference type="GO" id="GO:0016020">
    <property type="term" value="C:membrane"/>
    <property type="evidence" value="ECO:0007669"/>
    <property type="project" value="UniProtKB-SubCell"/>
</dbReference>
<evidence type="ECO:0000256" key="2">
    <source>
        <dbReference type="ARBA" id="ARBA00022448"/>
    </source>
</evidence>
<feature type="transmembrane region" description="Helical" evidence="10">
    <location>
        <begin position="345"/>
        <end position="367"/>
    </location>
</feature>
<dbReference type="GO" id="GO:0016887">
    <property type="term" value="F:ATP hydrolysis activity"/>
    <property type="evidence" value="ECO:0007669"/>
    <property type="project" value="InterPro"/>
</dbReference>
<reference evidence="13" key="1">
    <citation type="submission" date="2021-02" db="EMBL/GenBank/DDBJ databases">
        <authorList>
            <person name="Dougan E. K."/>
            <person name="Rhodes N."/>
            <person name="Thang M."/>
            <person name="Chan C."/>
        </authorList>
    </citation>
    <scope>NUCLEOTIDE SEQUENCE</scope>
</reference>
<keyword evidence="6" id="KW-0067">ATP-binding</keyword>
<comment type="subcellular location">
    <subcellularLocation>
        <location evidence="1">Membrane</location>
        <topology evidence="1">Multi-pass membrane protein</topology>
    </subcellularLocation>
</comment>
<evidence type="ECO:0000256" key="7">
    <source>
        <dbReference type="ARBA" id="ARBA00022989"/>
    </source>
</evidence>
<keyword evidence="2" id="KW-0813">Transport</keyword>
<name>A0A813GXS4_POLGL</name>
<protein>
    <recommendedName>
        <fullName evidence="15">ATP-dependent transporter ycf16</fullName>
    </recommendedName>
</protein>
<feature type="transmembrane region" description="Helical" evidence="10">
    <location>
        <begin position="857"/>
        <end position="876"/>
    </location>
</feature>
<dbReference type="InterPro" id="IPR050173">
    <property type="entry name" value="ABC_transporter_C-like"/>
</dbReference>
<feature type="domain" description="ABC transmembrane type-1" evidence="12">
    <location>
        <begin position="87"/>
        <end position="369"/>
    </location>
</feature>
<evidence type="ECO:0000256" key="3">
    <source>
        <dbReference type="ARBA" id="ARBA00022692"/>
    </source>
</evidence>
<dbReference type="InterPro" id="IPR017871">
    <property type="entry name" value="ABC_transporter-like_CS"/>
</dbReference>
<evidence type="ECO:0000256" key="8">
    <source>
        <dbReference type="ARBA" id="ARBA00023136"/>
    </source>
</evidence>
<dbReference type="InterPro" id="IPR027417">
    <property type="entry name" value="P-loop_NTPase"/>
</dbReference>
<dbReference type="Pfam" id="PF00005">
    <property type="entry name" value="ABC_tran"/>
    <property type="match status" value="2"/>
</dbReference>
<dbReference type="PROSITE" id="PS50929">
    <property type="entry name" value="ABC_TM1F"/>
    <property type="match status" value="2"/>
</dbReference>
<dbReference type="InterPro" id="IPR003593">
    <property type="entry name" value="AAA+_ATPase"/>
</dbReference>
<keyword evidence="8 10" id="KW-0472">Membrane</keyword>
<keyword evidence="3 10" id="KW-0812">Transmembrane</keyword>
<keyword evidence="4" id="KW-0677">Repeat</keyword>
<feature type="transmembrane region" description="Helical" evidence="10">
    <location>
        <begin position="86"/>
        <end position="107"/>
    </location>
</feature>
<feature type="transmembrane region" description="Helical" evidence="10">
    <location>
        <begin position="233"/>
        <end position="253"/>
    </location>
</feature>
<feature type="region of interest" description="Disordered" evidence="9">
    <location>
        <begin position="656"/>
        <end position="676"/>
    </location>
</feature>
<evidence type="ECO:0000256" key="9">
    <source>
        <dbReference type="SAM" id="MobiDB-lite"/>
    </source>
</evidence>
<dbReference type="GO" id="GO:0140359">
    <property type="term" value="F:ABC-type transporter activity"/>
    <property type="evidence" value="ECO:0007669"/>
    <property type="project" value="InterPro"/>
</dbReference>
<feature type="transmembrane region" description="Helical" evidence="10">
    <location>
        <begin position="757"/>
        <end position="780"/>
    </location>
</feature>
<dbReference type="InterPro" id="IPR044726">
    <property type="entry name" value="ABCC_6TM_D2"/>
</dbReference>
<dbReference type="Pfam" id="PF00664">
    <property type="entry name" value="ABC_membrane"/>
    <property type="match status" value="2"/>
</dbReference>
<feature type="transmembrane region" description="Helical" evidence="10">
    <location>
        <begin position="307"/>
        <end position="333"/>
    </location>
</feature>
<dbReference type="PANTHER" id="PTHR24223">
    <property type="entry name" value="ATP-BINDING CASSETTE SUB-FAMILY C"/>
    <property type="match status" value="1"/>
</dbReference>
<comment type="caution">
    <text evidence="13">The sequence shown here is derived from an EMBL/GenBank/DDBJ whole genome shotgun (WGS) entry which is preliminary data.</text>
</comment>
<evidence type="ECO:0000259" key="11">
    <source>
        <dbReference type="PROSITE" id="PS50893"/>
    </source>
</evidence>
<dbReference type="Gene3D" id="3.40.50.300">
    <property type="entry name" value="P-loop containing nucleotide triphosphate hydrolases"/>
    <property type="match status" value="2"/>
</dbReference>
<evidence type="ECO:0000256" key="10">
    <source>
        <dbReference type="SAM" id="Phobius"/>
    </source>
</evidence>
<evidence type="ECO:0000313" key="14">
    <source>
        <dbReference type="Proteomes" id="UP000654075"/>
    </source>
</evidence>
<dbReference type="InterPro" id="IPR003439">
    <property type="entry name" value="ABC_transporter-like_ATP-bd"/>
</dbReference>
<feature type="domain" description="ABC transporter" evidence="11">
    <location>
        <begin position="1041"/>
        <end position="1275"/>
    </location>
</feature>
<dbReference type="SMR" id="A0A813GXS4"/>
<dbReference type="OrthoDB" id="6500128at2759"/>
<accession>A0A813GXS4</accession>
<feature type="transmembrane region" description="Helical" evidence="10">
    <location>
        <begin position="202"/>
        <end position="227"/>
    </location>
</feature>
<evidence type="ECO:0008006" key="15">
    <source>
        <dbReference type="Google" id="ProtNLM"/>
    </source>
</evidence>
<evidence type="ECO:0000256" key="5">
    <source>
        <dbReference type="ARBA" id="ARBA00022741"/>
    </source>
</evidence>
<proteinExistence type="predicted"/>
<feature type="domain" description="ABC transporter" evidence="11">
    <location>
        <begin position="411"/>
        <end position="656"/>
    </location>
</feature>
<evidence type="ECO:0000313" key="13">
    <source>
        <dbReference type="EMBL" id="CAE8630055.1"/>
    </source>
</evidence>
<keyword evidence="14" id="KW-1185">Reference proteome</keyword>
<dbReference type="CDD" id="cd03244">
    <property type="entry name" value="ABCC_MRP_domain2"/>
    <property type="match status" value="1"/>
</dbReference>
<dbReference type="Gene3D" id="1.20.1560.10">
    <property type="entry name" value="ABC transporter type 1, transmembrane domain"/>
    <property type="match status" value="2"/>
</dbReference>
<sequence length="1299" mass="142541">MDSAGPISRAFFLWVQPTMRSGFGRPLQADEALRLPARLNAAVVRRRFEELWALELQRAEALSLLKKQEIGPSVLHVLLQLSQGDLILAVALQVTAVCCKFACVLLLRRIVQIVLIQDDERRGEGLGIAFGLFALNALEGSLGTHATHRMQLALYSAPIAVAQAVLRKGSMLHPDVQDKFRRGDLVTLALSDFSRLVDMSNVLMQGVGAPFMLLFAFVFLGVLLGPLVLADHVVVLVVGYLISGVAGLQGSSFRQKMMWQGRRIAVLNEMLQSVRFIKYYVLEDHYEAQMAKHRCQEESKLFGMKCAAALVGPLASLVPTLISVVVFGLYIVIHGALPPTEDTLAVMAISRFLLTPFAFFGVCLGGFNMLRSACSRLGVLLRQPEVARQLMLPPPPPEEKAEKGEDMAVSIVGQSFSWTLNEGDEPAVKKLTLEVPRGELWAIVGELGSGKSSILAALMGCMSVVNQDSGPDTNDKPAVYTSGASRSYVGQMPMITNATLRNNVFFGLSANTEEAKVKLEADYNEALAVSALLPDLEVLPNGDQTEIGEKGITLSGGQKARVALARAVMAARPGGLVLLDDPLAAVDAHVGHHIFHECIVGALAGTTRLLVTNQLHFLSHASVARVIVMKAGELVEQGTFAELAAQPTSNFSKMVSSVGSSQKQKDESKVEQNAPEKAGEAKIKVVNIGNGELVKKESQAEGVVTWATFHFWFAALGGIRVFLMLAVCSWMCNLAELAPDIFLVGWQMDFFTQETNWYFGIWVGISLFGFGILILSRFSWVHFTLKASRKIQSSMLRRVMHCPMGFFDTTPSGRIINRLGEDQMQIDFRLPQNFEVLCISSWQVVDQLALGISCRPWVGVFVLVFGMLFMLMREIYRRTTREAIRWLVVTKSPVFNIFEETLSGSTTIFAFGREDYFGERFERALQVNMEWLMSRDVANLWTEQWLMWLSSLVVGVLAVLMVMMPSAGASPQLTALGLIYALQLGFSLKTVSQFLVAVEGVFTSVERVMEFTNDLQQEPPWQMPADSSLVQAKWPQDECSLVFEDVCVRYLPHLPRALDGFSVSLKAREKVGLVGRTGAGKSTVMGTLFRLMELESGRILLGGVDIAGVGVGHLRRQITIVPQDPILFSGELRKNLDPLGVRTDAEVWAALKGCSLCALVESLEGCLRAKVAEGGINFSVGERQVLCLARALLRESRVLCLDEATANVDPTNDKRIQEVLSQGLQDCLVLTIAHRLHTVLRSDRILVLERGYLAQRGPPASLLAQSGIFKELANQAGIYNVNSDAPLPTQAEVEEVMSI</sequence>
<dbReference type="Proteomes" id="UP000654075">
    <property type="component" value="Unassembled WGS sequence"/>
</dbReference>
<dbReference type="InterPro" id="IPR011527">
    <property type="entry name" value="ABC1_TM_dom"/>
</dbReference>
<evidence type="ECO:0000256" key="4">
    <source>
        <dbReference type="ARBA" id="ARBA00022737"/>
    </source>
</evidence>
<feature type="domain" description="ABC transmembrane type-1" evidence="12">
    <location>
        <begin position="740"/>
        <end position="1017"/>
    </location>
</feature>
<evidence type="ECO:0000256" key="1">
    <source>
        <dbReference type="ARBA" id="ARBA00004141"/>
    </source>
</evidence>
<evidence type="ECO:0000256" key="6">
    <source>
        <dbReference type="ARBA" id="ARBA00022840"/>
    </source>
</evidence>
<keyword evidence="7 10" id="KW-1133">Transmembrane helix</keyword>
<dbReference type="PROSITE" id="PS50893">
    <property type="entry name" value="ABC_TRANSPORTER_2"/>
    <property type="match status" value="2"/>
</dbReference>
<dbReference type="CDD" id="cd18580">
    <property type="entry name" value="ABC_6TM_ABCC_D2"/>
    <property type="match status" value="1"/>
</dbReference>
<dbReference type="EMBL" id="CAJNNV010029780">
    <property type="protein sequence ID" value="CAE8630055.1"/>
    <property type="molecule type" value="Genomic_DNA"/>
</dbReference>
<gene>
    <name evidence="13" type="ORF">PGLA1383_LOCUS46479</name>
</gene>
<keyword evidence="5" id="KW-0547">Nucleotide-binding</keyword>
<organism evidence="13 14">
    <name type="scientific">Polarella glacialis</name>
    <name type="common">Dinoflagellate</name>
    <dbReference type="NCBI Taxonomy" id="89957"/>
    <lineage>
        <taxon>Eukaryota</taxon>
        <taxon>Sar</taxon>
        <taxon>Alveolata</taxon>
        <taxon>Dinophyceae</taxon>
        <taxon>Suessiales</taxon>
        <taxon>Suessiaceae</taxon>
        <taxon>Polarella</taxon>
    </lineage>
</organism>